<keyword evidence="9 13" id="KW-1133">Transmembrane helix</keyword>
<keyword evidence="8 13" id="KW-0653">Protein transport</keyword>
<evidence type="ECO:0000313" key="15">
    <source>
        <dbReference type="Proteomes" id="UP000012040"/>
    </source>
</evidence>
<dbReference type="SUPFAM" id="SSF160544">
    <property type="entry name" value="EscU C-terminal domain-like"/>
    <property type="match status" value="1"/>
</dbReference>
<evidence type="ECO:0000256" key="10">
    <source>
        <dbReference type="ARBA" id="ARBA00023136"/>
    </source>
</evidence>
<keyword evidence="6 13" id="KW-0812">Transmembrane</keyword>
<dbReference type="STRING" id="1184267.A11Q_613"/>
<evidence type="ECO:0000256" key="9">
    <source>
        <dbReference type="ARBA" id="ARBA00022989"/>
    </source>
</evidence>
<evidence type="ECO:0000256" key="6">
    <source>
        <dbReference type="ARBA" id="ARBA00022692"/>
    </source>
</evidence>
<evidence type="ECO:0000256" key="3">
    <source>
        <dbReference type="ARBA" id="ARBA00021622"/>
    </source>
</evidence>
<dbReference type="Pfam" id="PF01312">
    <property type="entry name" value="Bac_export_2"/>
    <property type="match status" value="1"/>
</dbReference>
<keyword evidence="10 13" id="KW-0472">Membrane</keyword>
<feature type="transmembrane region" description="Helical" evidence="13">
    <location>
        <begin position="80"/>
        <end position="105"/>
    </location>
</feature>
<dbReference type="PANTHER" id="PTHR30531">
    <property type="entry name" value="FLAGELLAR BIOSYNTHETIC PROTEIN FLHB"/>
    <property type="match status" value="1"/>
</dbReference>
<dbReference type="Proteomes" id="UP000012040">
    <property type="component" value="Chromosome"/>
</dbReference>
<keyword evidence="4 13" id="KW-0813">Transport</keyword>
<comment type="caution">
    <text evidence="13">Lacks conserved residue(s) required for the propagation of feature annotation.</text>
</comment>
<accession>M4V6J8</accession>
<reference evidence="14 15" key="1">
    <citation type="journal article" date="2013" name="ISME J.">
        <title>By their genes ye shall know them: genomic signatures of predatory bacteria.</title>
        <authorList>
            <person name="Pasternak Z."/>
            <person name="Pietrokovski S."/>
            <person name="Rotem O."/>
            <person name="Gophna U."/>
            <person name="Lurie-Weinberger M.N."/>
            <person name="Jurkevitch E."/>
        </authorList>
    </citation>
    <scope>NUCLEOTIDE SEQUENCE [LARGE SCALE GENOMIC DNA]</scope>
    <source>
        <strain evidence="14 15">JSS</strain>
    </source>
</reference>
<dbReference type="HOGENOM" id="CLU_041013_1_2_7"/>
<dbReference type="GO" id="GO:0044780">
    <property type="term" value="P:bacterial-type flagellum assembly"/>
    <property type="evidence" value="ECO:0007669"/>
    <property type="project" value="InterPro"/>
</dbReference>
<dbReference type="InterPro" id="IPR029025">
    <property type="entry name" value="T3SS_substrate_exporter_C"/>
</dbReference>
<proteinExistence type="inferred from homology"/>
<dbReference type="PRINTS" id="PR00950">
    <property type="entry name" value="TYPE3IMSPROT"/>
</dbReference>
<keyword evidence="7 13" id="KW-1005">Bacterial flagellum biogenesis</keyword>
<feature type="transmembrane region" description="Helical" evidence="13">
    <location>
        <begin position="183"/>
        <end position="210"/>
    </location>
</feature>
<evidence type="ECO:0000256" key="2">
    <source>
        <dbReference type="ARBA" id="ARBA00010690"/>
    </source>
</evidence>
<dbReference type="InterPro" id="IPR006135">
    <property type="entry name" value="T3SS_substrate_exporter"/>
</dbReference>
<evidence type="ECO:0000256" key="7">
    <source>
        <dbReference type="ARBA" id="ARBA00022795"/>
    </source>
</evidence>
<evidence type="ECO:0000256" key="1">
    <source>
        <dbReference type="ARBA" id="ARBA00004651"/>
    </source>
</evidence>
<dbReference type="GO" id="GO:0005886">
    <property type="term" value="C:plasma membrane"/>
    <property type="evidence" value="ECO:0007669"/>
    <property type="project" value="UniProtKB-SubCell"/>
</dbReference>
<evidence type="ECO:0000256" key="13">
    <source>
        <dbReference type="RuleBase" id="RU364091"/>
    </source>
</evidence>
<dbReference type="OrthoDB" id="5289470at2"/>
<organism evidence="14 15">
    <name type="scientific">Pseudobdellovibrio exovorus JSS</name>
    <dbReference type="NCBI Taxonomy" id="1184267"/>
    <lineage>
        <taxon>Bacteria</taxon>
        <taxon>Pseudomonadati</taxon>
        <taxon>Bdellovibrionota</taxon>
        <taxon>Bdellovibrionia</taxon>
        <taxon>Bdellovibrionales</taxon>
        <taxon>Pseudobdellovibrionaceae</taxon>
        <taxon>Pseudobdellovibrio</taxon>
    </lineage>
</organism>
<comment type="similarity">
    <text evidence="2 13">Belongs to the type III secretion exporter family.</text>
</comment>
<keyword evidence="14" id="KW-0969">Cilium</keyword>
<dbReference type="KEGG" id="bex:A11Q_613"/>
<dbReference type="RefSeq" id="WP_015469323.1">
    <property type="nucleotide sequence ID" value="NC_020813.1"/>
</dbReference>
<dbReference type="Gene3D" id="3.40.1690.10">
    <property type="entry name" value="secretion proteins EscU"/>
    <property type="match status" value="1"/>
</dbReference>
<evidence type="ECO:0000256" key="4">
    <source>
        <dbReference type="ARBA" id="ARBA00022448"/>
    </source>
</evidence>
<dbReference type="GO" id="GO:0009306">
    <property type="term" value="P:protein secretion"/>
    <property type="evidence" value="ECO:0007669"/>
    <property type="project" value="InterPro"/>
</dbReference>
<protein>
    <recommendedName>
        <fullName evidence="3 13">Flagellar biosynthetic protein FlhB</fullName>
    </recommendedName>
</protein>
<keyword evidence="5 13" id="KW-1003">Cell membrane</keyword>
<name>M4V6J8_9BACT</name>
<dbReference type="PANTHER" id="PTHR30531:SF12">
    <property type="entry name" value="FLAGELLAR BIOSYNTHETIC PROTEIN FLHB"/>
    <property type="match status" value="1"/>
</dbReference>
<dbReference type="InterPro" id="IPR006136">
    <property type="entry name" value="FlhB"/>
</dbReference>
<dbReference type="NCBIfam" id="TIGR00328">
    <property type="entry name" value="flhB"/>
    <property type="match status" value="1"/>
</dbReference>
<evidence type="ECO:0000256" key="12">
    <source>
        <dbReference type="ARBA" id="ARBA00025078"/>
    </source>
</evidence>
<keyword evidence="14" id="KW-0282">Flagellum</keyword>
<keyword evidence="14" id="KW-0966">Cell projection</keyword>
<comment type="subcellular location">
    <subcellularLocation>
        <location evidence="1">Cell membrane</location>
        <topology evidence="1">Multi-pass membrane protein</topology>
    </subcellularLocation>
</comment>
<dbReference type="eggNOG" id="COG1377">
    <property type="taxonomic scope" value="Bacteria"/>
</dbReference>
<keyword evidence="15" id="KW-1185">Reference proteome</keyword>
<evidence type="ECO:0000256" key="8">
    <source>
        <dbReference type="ARBA" id="ARBA00022927"/>
    </source>
</evidence>
<dbReference type="EMBL" id="CP003537">
    <property type="protein sequence ID" value="AGH94833.1"/>
    <property type="molecule type" value="Genomic_DNA"/>
</dbReference>
<evidence type="ECO:0000256" key="11">
    <source>
        <dbReference type="ARBA" id="ARBA00023225"/>
    </source>
</evidence>
<gene>
    <name evidence="13" type="primary">flhB</name>
    <name evidence="14" type="ORF">A11Q_613</name>
</gene>
<evidence type="ECO:0000313" key="14">
    <source>
        <dbReference type="EMBL" id="AGH94833.1"/>
    </source>
</evidence>
<evidence type="ECO:0000256" key="5">
    <source>
        <dbReference type="ARBA" id="ARBA00022475"/>
    </source>
</evidence>
<keyword evidence="11 13" id="KW-1006">Bacterial flagellum protein export</keyword>
<sequence>MADDQGEKTEQATDAKREEFRKRGQVAMTRELSTALFFLVSAGVLYASSRFVMQNIVEIFNRTMGAELVYMVREGRFIEMLVFAGYKLGLLITPLMLAALVIGVLSQVLQTGLLQNEEALQPNLNKLNPLSGLKRIFSVRGLGELLKSIMKMVAICLIVYKILKSEINLIPYLSGYDVQQIMGYLGVIVFKLFLTAGIFMLVLAAADYFFQRWRLEKEMMMTKQEVKEEHKSREGDPIIKARIRKVQREMASRKMMADVPKGDVVVTNPTHIAVVLKYSDNLPAPQLIAKGGDHVAEKIKQIARDNNIPIIENKPLARTIFKTMKIGQVIPRELFVAVAEVLSYVYRLRRKKRNAGSRVQPEQGI</sequence>
<dbReference type="AlphaFoldDB" id="M4V6J8"/>
<dbReference type="PATRIC" id="fig|1184267.3.peg.623"/>
<feature type="transmembrane region" description="Helical" evidence="13">
    <location>
        <begin position="32"/>
        <end position="53"/>
    </location>
</feature>
<comment type="function">
    <text evidence="12 13">Required for formation of the rod structure in the basal body of the flagellar apparatus. Together with FliI and FliH, may constitute the export apparatus of flagellin.</text>
</comment>